<keyword evidence="1" id="KW-0732">Signal</keyword>
<reference evidence="2" key="1">
    <citation type="submission" date="2012-02" db="EMBL/GenBank/DDBJ databases">
        <title>The complete genome of Solitalea canadensis DSM 3403.</title>
        <authorList>
            <consortium name="US DOE Joint Genome Institute (JGI-PGF)"/>
            <person name="Lucas S."/>
            <person name="Copeland A."/>
            <person name="Lapidus A."/>
            <person name="Glavina del Rio T."/>
            <person name="Dalin E."/>
            <person name="Tice H."/>
            <person name="Bruce D."/>
            <person name="Goodwin L."/>
            <person name="Pitluck S."/>
            <person name="Peters L."/>
            <person name="Ovchinnikova G."/>
            <person name="Lu M."/>
            <person name="Kyrpides N."/>
            <person name="Mavromatis K."/>
            <person name="Ivanova N."/>
            <person name="Brettin T."/>
            <person name="Detter J.C."/>
            <person name="Han C."/>
            <person name="Larimer F."/>
            <person name="Land M."/>
            <person name="Hauser L."/>
            <person name="Markowitz V."/>
            <person name="Cheng J.-F."/>
            <person name="Hugenholtz P."/>
            <person name="Woyke T."/>
            <person name="Wu D."/>
            <person name="Spring S."/>
            <person name="Schroeder M."/>
            <person name="Kopitz M."/>
            <person name="Brambilla E."/>
            <person name="Klenk H.-P."/>
            <person name="Eisen J.A."/>
        </authorList>
    </citation>
    <scope>NUCLEOTIDE SEQUENCE</scope>
    <source>
        <strain evidence="2">DSM 3403</strain>
    </source>
</reference>
<accession>H8KLP4</accession>
<protein>
    <submittedName>
        <fullName evidence="2">Uncharacterized protein</fullName>
    </submittedName>
</protein>
<dbReference type="KEGG" id="scn:Solca_4208"/>
<feature type="signal peptide" evidence="1">
    <location>
        <begin position="1"/>
        <end position="19"/>
    </location>
</feature>
<dbReference type="Proteomes" id="UP000007590">
    <property type="component" value="Chromosome"/>
</dbReference>
<dbReference type="EMBL" id="CP003349">
    <property type="protein sequence ID" value="AFD09198.1"/>
    <property type="molecule type" value="Genomic_DNA"/>
</dbReference>
<dbReference type="STRING" id="929556.Solca_4208"/>
<feature type="chain" id="PRO_5003615065" evidence="1">
    <location>
        <begin position="20"/>
        <end position="212"/>
    </location>
</feature>
<organism evidence="2 3">
    <name type="scientific">Solitalea canadensis (strain ATCC 29591 / DSM 3403 / JCM 21819 / LMG 8368 / NBRC 15130 / NCIMB 12057 / USAM 9D)</name>
    <name type="common">Flexibacter canadensis</name>
    <dbReference type="NCBI Taxonomy" id="929556"/>
    <lineage>
        <taxon>Bacteria</taxon>
        <taxon>Pseudomonadati</taxon>
        <taxon>Bacteroidota</taxon>
        <taxon>Sphingobacteriia</taxon>
        <taxon>Sphingobacteriales</taxon>
        <taxon>Sphingobacteriaceae</taxon>
        <taxon>Solitalea</taxon>
    </lineage>
</organism>
<sequence>MKTTLLTCFAIFATTVAFAQSPNFEKGMTKGMDMMKNAKTSEDFTANANFFERVATTEKTQWLPFYYAAYNQLISGALEKDNSKKDAIYSKALDFVSEAAALKSNDSEIETLTGYIKLMTVYVDPMNRYTQIGPAMTYLEKAKQLDSANPRPLFIIAQNSFYTPEAFGGGKKVALPQLKDAMEKYNAFKPAYTFAPSWGSEHCQALLTEAEK</sequence>
<evidence type="ECO:0000256" key="1">
    <source>
        <dbReference type="SAM" id="SignalP"/>
    </source>
</evidence>
<dbReference type="OrthoDB" id="1150971at2"/>
<dbReference type="RefSeq" id="WP_014682420.1">
    <property type="nucleotide sequence ID" value="NC_017770.1"/>
</dbReference>
<dbReference type="AlphaFoldDB" id="H8KLP4"/>
<evidence type="ECO:0000313" key="2">
    <source>
        <dbReference type="EMBL" id="AFD09198.1"/>
    </source>
</evidence>
<name>H8KLP4_SOLCM</name>
<proteinExistence type="predicted"/>
<dbReference type="HOGENOM" id="CLU_103294_0_0_10"/>
<keyword evidence="3" id="KW-1185">Reference proteome</keyword>
<evidence type="ECO:0000313" key="3">
    <source>
        <dbReference type="Proteomes" id="UP000007590"/>
    </source>
</evidence>
<gene>
    <name evidence="2" type="ordered locus">Solca_4208</name>
</gene>
<dbReference type="eggNOG" id="ENOG502ZB91">
    <property type="taxonomic scope" value="Bacteria"/>
</dbReference>